<feature type="non-terminal residue" evidence="18">
    <location>
        <position position="54"/>
    </location>
</feature>
<name>D0MMY1_9INFA</name>
<evidence type="ECO:0000256" key="11">
    <source>
        <dbReference type="ARBA" id="ARBA00023065"/>
    </source>
</evidence>
<keyword evidence="9 17" id="KW-1133">Transmembrane helix</keyword>
<organism evidence="18">
    <name type="scientific">Influenza A virus</name>
    <name type="common">A/Singapore/ON226/2009(H1N1)</name>
    <dbReference type="NCBI Taxonomy" id="684378"/>
    <lineage>
        <taxon>Viruses</taxon>
        <taxon>Riboviria</taxon>
        <taxon>Orthornavirae</taxon>
        <taxon>Negarnaviricota</taxon>
        <taxon>Polyploviricotina</taxon>
        <taxon>Insthoviricetes</taxon>
        <taxon>Articulavirales</taxon>
        <taxon>Orthomyxoviridae</taxon>
        <taxon>Alphainfluenzavirus</taxon>
        <taxon>Alphainfluenzavirus influenzae</taxon>
        <taxon>Influenza A virus</taxon>
    </lineage>
</organism>
<reference evidence="18" key="1">
    <citation type="submission" date="2009-11" db="EMBL/GenBank/DDBJ databases">
        <authorList>
            <person name="Lee C.W.H."/>
            <person name="Koh C.W."/>
            <person name="Han B.L."/>
            <person name="Chan Y.S."/>
            <person name="Sung W.-K."/>
            <person name="Phauh S.P."/>
            <person name="Loh P.L."/>
            <person name="Meng S."/>
            <person name="Ng K.Y."/>
            <person name="Yong T.Y."/>
            <person name="Cui L."/>
            <person name="Lin R."/>
            <person name="Hibberd M.L."/>
            <person name="Wong C.W."/>
        </authorList>
    </citation>
    <scope>NUCLEOTIDE SEQUENCE</scope>
    <source>
        <strain evidence="18">A/Singapore/ON226/2009</strain>
    </source>
</reference>
<keyword evidence="15" id="KW-0449">Lipoprotein</keyword>
<dbReference type="Pfam" id="PF00599">
    <property type="entry name" value="Flu_M2"/>
    <property type="match status" value="1"/>
</dbReference>
<evidence type="ECO:0000256" key="1">
    <source>
        <dbReference type="ARBA" id="ARBA00022448"/>
    </source>
</evidence>
<sequence length="54" mass="6326">MSLLTEVETPTRSEWECRCSDSSDPLVIAANIIGILHLILWITDRLFFKCIYRR</sequence>
<evidence type="ECO:0000256" key="2">
    <source>
        <dbReference type="ARBA" id="ARBA00022511"/>
    </source>
</evidence>
<keyword evidence="14" id="KW-1015">Disulfide bond</keyword>
<evidence type="ECO:0000256" key="4">
    <source>
        <dbReference type="ARBA" id="ARBA00022692"/>
    </source>
</evidence>
<keyword evidence="12 17" id="KW-0472">Membrane</keyword>
<keyword evidence="2" id="KW-1032">Host cell membrane</keyword>
<keyword evidence="5" id="KW-0375">Hydrogen ion transport</keyword>
<dbReference type="GO" id="GO:0015267">
    <property type="term" value="F:channel activity"/>
    <property type="evidence" value="ECO:0007669"/>
    <property type="project" value="UniProtKB-KW"/>
</dbReference>
<evidence type="ECO:0000256" key="12">
    <source>
        <dbReference type="ARBA" id="ARBA00023136"/>
    </source>
</evidence>
<dbReference type="Proteomes" id="UP001390114">
    <property type="component" value="Genome"/>
</dbReference>
<feature type="transmembrane region" description="Helical" evidence="17">
    <location>
        <begin position="28"/>
        <end position="48"/>
    </location>
</feature>
<protein>
    <submittedName>
        <fullName evidence="18">Matrix protein 2</fullName>
    </submittedName>
</protein>
<keyword evidence="13" id="KW-0564">Palmitate</keyword>
<keyword evidence="10" id="KW-1182">Viral ion channel</keyword>
<evidence type="ECO:0000256" key="5">
    <source>
        <dbReference type="ARBA" id="ARBA00022781"/>
    </source>
</evidence>
<keyword evidence="4 17" id="KW-0812">Transmembrane</keyword>
<evidence type="ECO:0000256" key="17">
    <source>
        <dbReference type="SAM" id="Phobius"/>
    </source>
</evidence>
<evidence type="ECO:0000256" key="16">
    <source>
        <dbReference type="ARBA" id="ARBA00023303"/>
    </source>
</evidence>
<gene>
    <name evidence="18" type="primary">M2</name>
</gene>
<evidence type="ECO:0000256" key="15">
    <source>
        <dbReference type="ARBA" id="ARBA00023288"/>
    </source>
</evidence>
<evidence type="ECO:0000256" key="6">
    <source>
        <dbReference type="ARBA" id="ARBA00022844"/>
    </source>
</evidence>
<evidence type="ECO:0000256" key="10">
    <source>
        <dbReference type="ARBA" id="ARBA00023039"/>
    </source>
</evidence>
<dbReference type="InterPro" id="IPR002089">
    <property type="entry name" value="Flu_M2"/>
</dbReference>
<evidence type="ECO:0000256" key="3">
    <source>
        <dbReference type="ARBA" id="ARBA00022553"/>
    </source>
</evidence>
<keyword evidence="8" id="KW-0735">Signal-anchor</keyword>
<evidence type="ECO:0000256" key="14">
    <source>
        <dbReference type="ARBA" id="ARBA00023157"/>
    </source>
</evidence>
<dbReference type="GO" id="GO:0015078">
    <property type="term" value="F:proton transmembrane transporter activity"/>
    <property type="evidence" value="ECO:0007669"/>
    <property type="project" value="InterPro"/>
</dbReference>
<proteinExistence type="predicted"/>
<evidence type="ECO:0000256" key="13">
    <source>
        <dbReference type="ARBA" id="ARBA00023139"/>
    </source>
</evidence>
<evidence type="ECO:0000256" key="9">
    <source>
        <dbReference type="ARBA" id="ARBA00022989"/>
    </source>
</evidence>
<keyword evidence="7" id="KW-1043">Host membrane</keyword>
<dbReference type="GO" id="GO:0033644">
    <property type="term" value="C:host cell membrane"/>
    <property type="evidence" value="ECO:0007669"/>
    <property type="project" value="UniProtKB-KW"/>
</dbReference>
<dbReference type="Gene3D" id="6.10.250.1640">
    <property type="match status" value="1"/>
</dbReference>
<keyword evidence="1" id="KW-0813">Transport</keyword>
<dbReference type="EMBL" id="CY049135">
    <property type="protein sequence ID" value="ACY46197.1"/>
    <property type="molecule type" value="Viral_cRNA"/>
</dbReference>
<accession>D0MMY1</accession>
<keyword evidence="3" id="KW-0597">Phosphoprotein</keyword>
<keyword evidence="6" id="KW-0946">Virion</keyword>
<keyword evidence="11" id="KW-0406">Ion transport</keyword>
<evidence type="ECO:0000313" key="18">
    <source>
        <dbReference type="EMBL" id="ACY46197.1"/>
    </source>
</evidence>
<evidence type="ECO:0000256" key="7">
    <source>
        <dbReference type="ARBA" id="ARBA00022870"/>
    </source>
</evidence>
<reference evidence="18" key="2">
    <citation type="journal article" date="2010" name="Nucleic Acids Res.">
        <title>Large-scale evolutionary surveillance of the 2009 H1N1 influenza A virus using resequencing arrays.</title>
        <authorList>
            <person name="Lee C.W."/>
            <person name="Koh C.W."/>
            <person name="Chan Y.S."/>
            <person name="Aw P.P."/>
            <person name="Loh K.H."/>
            <person name="Han B.L."/>
            <person name="Thien P.L."/>
            <person name="Nai G.Y."/>
            <person name="Hibberd M.L."/>
            <person name="Wong C.W."/>
            <person name="Sung W.K."/>
        </authorList>
    </citation>
    <scope>NUCLEOTIDE SEQUENCE</scope>
    <source>
        <strain evidence="18">A/Singapore/ON226/2009</strain>
    </source>
</reference>
<keyword evidence="16" id="KW-0407">Ion channel</keyword>
<evidence type="ECO:0000256" key="8">
    <source>
        <dbReference type="ARBA" id="ARBA00022968"/>
    </source>
</evidence>
<dbReference type="GO" id="GO:0055036">
    <property type="term" value="C:virion membrane"/>
    <property type="evidence" value="ECO:0007669"/>
    <property type="project" value="InterPro"/>
</dbReference>